<evidence type="ECO:0000313" key="5">
    <source>
        <dbReference type="EMBL" id="KAG5658596.1"/>
    </source>
</evidence>
<evidence type="ECO:0000256" key="2">
    <source>
        <dbReference type="SAM" id="MobiDB-lite"/>
    </source>
</evidence>
<keyword evidence="3" id="KW-0812">Transmembrane</keyword>
<feature type="region of interest" description="Disordered" evidence="2">
    <location>
        <begin position="374"/>
        <end position="408"/>
    </location>
</feature>
<evidence type="ECO:0000256" key="1">
    <source>
        <dbReference type="SAM" id="Coils"/>
    </source>
</evidence>
<dbReference type="SUPFAM" id="SSF52540">
    <property type="entry name" value="P-loop containing nucleoside triphosphate hydrolases"/>
    <property type="match status" value="1"/>
</dbReference>
<feature type="domain" description="G" evidence="4">
    <location>
        <begin position="38"/>
        <end position="94"/>
    </location>
</feature>
<keyword evidence="6" id="KW-1185">Reference proteome</keyword>
<dbReference type="Pfam" id="PF01926">
    <property type="entry name" value="MMR_HSR1"/>
    <property type="match status" value="1"/>
</dbReference>
<feature type="compositionally biased region" description="Basic and acidic residues" evidence="2">
    <location>
        <begin position="397"/>
        <end position="408"/>
    </location>
</feature>
<dbReference type="CDD" id="cd00882">
    <property type="entry name" value="Ras_like_GTPase"/>
    <property type="match status" value="1"/>
</dbReference>
<keyword evidence="3" id="KW-1133">Transmembrane helix</keyword>
<dbReference type="GO" id="GO:0005525">
    <property type="term" value="F:GTP binding"/>
    <property type="evidence" value="ECO:0007669"/>
    <property type="project" value="InterPro"/>
</dbReference>
<reference evidence="5" key="1">
    <citation type="submission" date="2021-04" db="EMBL/GenBank/DDBJ databases">
        <title>Draft genome of Fusarium avenaceum strain F156N33, isolated from an atmospheric sample in Virginia.</title>
        <authorList>
            <person name="Yang S."/>
            <person name="Vinatzer B.A."/>
            <person name="Coleman J."/>
        </authorList>
    </citation>
    <scope>NUCLEOTIDE SEQUENCE</scope>
    <source>
        <strain evidence="5">F156N33</strain>
    </source>
</reference>
<keyword evidence="3" id="KW-0472">Membrane</keyword>
<comment type="caution">
    <text evidence="5">The sequence shown here is derived from an EMBL/GenBank/DDBJ whole genome shotgun (WGS) entry which is preliminary data.</text>
</comment>
<evidence type="ECO:0000256" key="3">
    <source>
        <dbReference type="SAM" id="Phobius"/>
    </source>
</evidence>
<feature type="compositionally biased region" description="Polar residues" evidence="2">
    <location>
        <begin position="377"/>
        <end position="391"/>
    </location>
</feature>
<dbReference type="InterPro" id="IPR006073">
    <property type="entry name" value="GTP-bd"/>
</dbReference>
<feature type="coiled-coil region" evidence="1">
    <location>
        <begin position="307"/>
        <end position="360"/>
    </location>
</feature>
<organism evidence="5 6">
    <name type="scientific">Fusarium avenaceum</name>
    <dbReference type="NCBI Taxonomy" id="40199"/>
    <lineage>
        <taxon>Eukaryota</taxon>
        <taxon>Fungi</taxon>
        <taxon>Dikarya</taxon>
        <taxon>Ascomycota</taxon>
        <taxon>Pezizomycotina</taxon>
        <taxon>Sordariomycetes</taxon>
        <taxon>Hypocreomycetidae</taxon>
        <taxon>Hypocreales</taxon>
        <taxon>Nectriaceae</taxon>
        <taxon>Fusarium</taxon>
        <taxon>Fusarium tricinctum species complex</taxon>
    </lineage>
</organism>
<gene>
    <name evidence="5" type="ORF">KAF25_010777</name>
</gene>
<evidence type="ECO:0000313" key="6">
    <source>
        <dbReference type="Proteomes" id="UP000782241"/>
    </source>
</evidence>
<dbReference type="AlphaFoldDB" id="A0A9P7GXW3"/>
<dbReference type="Proteomes" id="UP000782241">
    <property type="component" value="Unassembled WGS sequence"/>
</dbReference>
<protein>
    <recommendedName>
        <fullName evidence="4">G domain-containing protein</fullName>
    </recommendedName>
</protein>
<accession>A0A9P7GXW3</accession>
<dbReference type="InterPro" id="IPR027417">
    <property type="entry name" value="P-loop_NTPase"/>
</dbReference>
<keyword evidence="1" id="KW-0175">Coiled coil</keyword>
<dbReference type="EMBL" id="JAGPUO010000014">
    <property type="protein sequence ID" value="KAG5658596.1"/>
    <property type="molecule type" value="Genomic_DNA"/>
</dbReference>
<sequence>MGGIIDLNLDPEALVDKAESFKTFLGLNKPRTTDRFFLVTGMTGAGKSSFVSCCTGHNATVSHGLHSCTNNLDVFEYTIKGQRVFLIDTPGFNDTTRSDVETLEILATYLGASYANGVRIHGVLMLHPITNNRMSGSSLRYLAFLKAICGFDFYRNLVVVTTMWPEEPSPAEKEDLEDRENELLTQQRFFGDLVAEGASLFRHYEHGHRDLHIQRISAQSIMTYILRKTDEHTMDALQLQRELVDEKRPLVQTAAGFLTADYLRQARRTHETRLNELKSERTGAMVSGDTMYKQQLMKLEAEVNMDIQRVEKDCQALTRTIVDLHQAEKEALKQEIARLNHRFQNEVKAKERVLQEAQTSYLAHQHEVALIPRGPQDHQTTTSHTTKQYQNLRKARKDAEKARRGRKRIQEYTREVMGGVMNGLAAGAIAGAMGAACVVM</sequence>
<feature type="transmembrane region" description="Helical" evidence="3">
    <location>
        <begin position="416"/>
        <end position="439"/>
    </location>
</feature>
<proteinExistence type="predicted"/>
<evidence type="ECO:0000259" key="4">
    <source>
        <dbReference type="Pfam" id="PF01926"/>
    </source>
</evidence>
<dbReference type="Gene3D" id="3.40.50.300">
    <property type="entry name" value="P-loop containing nucleotide triphosphate hydrolases"/>
    <property type="match status" value="1"/>
</dbReference>
<name>A0A9P7GXW3_9HYPO</name>